<dbReference type="Pfam" id="PF13417">
    <property type="entry name" value="GST_N_3"/>
    <property type="match status" value="1"/>
</dbReference>
<evidence type="ECO:0000256" key="2">
    <source>
        <dbReference type="ARBA" id="ARBA00022679"/>
    </source>
</evidence>
<dbReference type="PANTHER" id="PTHR43968">
    <property type="match status" value="1"/>
</dbReference>
<proteinExistence type="predicted"/>
<dbReference type="Proteomes" id="UP000006786">
    <property type="component" value="Unassembled WGS sequence"/>
</dbReference>
<dbReference type="InterPro" id="IPR045073">
    <property type="entry name" value="Omega/Tau-like"/>
</dbReference>
<comment type="catalytic activity">
    <reaction evidence="3">
        <text>RX + glutathione = an S-substituted glutathione + a halide anion + H(+)</text>
        <dbReference type="Rhea" id="RHEA:16437"/>
        <dbReference type="ChEBI" id="CHEBI:15378"/>
        <dbReference type="ChEBI" id="CHEBI:16042"/>
        <dbReference type="ChEBI" id="CHEBI:17792"/>
        <dbReference type="ChEBI" id="CHEBI:57925"/>
        <dbReference type="ChEBI" id="CHEBI:90779"/>
        <dbReference type="EC" id="2.5.1.18"/>
    </reaction>
</comment>
<dbReference type="Pfam" id="PF00043">
    <property type="entry name" value="GST_C"/>
    <property type="match status" value="1"/>
</dbReference>
<dbReference type="OrthoDB" id="9813092at2"/>
<dbReference type="eggNOG" id="COG0625">
    <property type="taxonomic scope" value="Bacteria"/>
</dbReference>
<feature type="domain" description="GST C-terminal" evidence="5">
    <location>
        <begin position="85"/>
        <end position="208"/>
    </location>
</feature>
<evidence type="ECO:0000313" key="6">
    <source>
        <dbReference type="EMBL" id="EKF20725.1"/>
    </source>
</evidence>
<evidence type="ECO:0000313" key="7">
    <source>
        <dbReference type="Proteomes" id="UP000006786"/>
    </source>
</evidence>
<dbReference type="InterPro" id="IPR036249">
    <property type="entry name" value="Thioredoxin-like_sf"/>
</dbReference>
<sequence length="222" mass="24979">MAEKPILISFDLCPYVQRAAIVLAEKNVAFERIDVDLSNKPDWFLKISPLGKVPVLQVGGEALFESAAIVEYLDETEAPRLHPADPLTRARHRAWMEVGSSILSDIWTMETTHDRTVFGNALTAIGTKLKRVEAELGDGPYFAGTDFTVVDAVFAPAFRYFDVFDTIADFGVFDGLPKVVKWREALAERPSVREAVIFDYEDRLRRFLEKQGGVILDWRKAA</sequence>
<dbReference type="EC" id="2.5.1.18" evidence="1"/>
<evidence type="ECO:0000256" key="3">
    <source>
        <dbReference type="ARBA" id="ARBA00047960"/>
    </source>
</evidence>
<protein>
    <recommendedName>
        <fullName evidence="1">glutathione transferase</fullName>
        <ecNumber evidence="1">2.5.1.18</ecNumber>
    </recommendedName>
</protein>
<dbReference type="EMBL" id="AMRM01000001">
    <property type="protein sequence ID" value="EKF20725.1"/>
    <property type="molecule type" value="Genomic_DNA"/>
</dbReference>
<dbReference type="AlphaFoldDB" id="K2MJ54"/>
<dbReference type="RefSeq" id="WP_008592813.1">
    <property type="nucleotide sequence ID" value="NZ_AMRM01000001.1"/>
</dbReference>
<dbReference type="InterPro" id="IPR050983">
    <property type="entry name" value="GST_Omega/HSP26"/>
</dbReference>
<gene>
    <name evidence="6" type="ORF">NA2_00065</name>
</gene>
<dbReference type="InterPro" id="IPR036282">
    <property type="entry name" value="Glutathione-S-Trfase_C_sf"/>
</dbReference>
<dbReference type="GO" id="GO:0004364">
    <property type="term" value="F:glutathione transferase activity"/>
    <property type="evidence" value="ECO:0007669"/>
    <property type="project" value="UniProtKB-EC"/>
</dbReference>
<dbReference type="SFLD" id="SFLDS00019">
    <property type="entry name" value="Glutathione_Transferase_(cytos"/>
    <property type="match status" value="1"/>
</dbReference>
<dbReference type="GO" id="GO:0005737">
    <property type="term" value="C:cytoplasm"/>
    <property type="evidence" value="ECO:0007669"/>
    <property type="project" value="TreeGrafter"/>
</dbReference>
<dbReference type="SUPFAM" id="SSF52833">
    <property type="entry name" value="Thioredoxin-like"/>
    <property type="match status" value="1"/>
</dbReference>
<reference evidence="6 7" key="1">
    <citation type="journal article" date="2012" name="J. Bacteriol.">
        <title>Genome Sequence of Nitratireductor pacificus Type Strain pht-3B.</title>
        <authorList>
            <person name="Lai Q."/>
            <person name="Li G."/>
            <person name="Shao Z."/>
        </authorList>
    </citation>
    <scope>NUCLEOTIDE SEQUENCE [LARGE SCALE GENOMIC DNA]</scope>
    <source>
        <strain evidence="7">pht-3B</strain>
    </source>
</reference>
<accession>K2MJ54</accession>
<dbReference type="InterPro" id="IPR010987">
    <property type="entry name" value="Glutathione-S-Trfase_C-like"/>
</dbReference>
<dbReference type="Gene3D" id="1.20.1050.10">
    <property type="match status" value="1"/>
</dbReference>
<dbReference type="PATRIC" id="fig|391937.3.peg.13"/>
<dbReference type="STRING" id="391937.NA2_00065"/>
<dbReference type="InterPro" id="IPR040079">
    <property type="entry name" value="Glutathione_S-Trfase"/>
</dbReference>
<evidence type="ECO:0000259" key="5">
    <source>
        <dbReference type="PROSITE" id="PS50405"/>
    </source>
</evidence>
<evidence type="ECO:0000259" key="4">
    <source>
        <dbReference type="PROSITE" id="PS50404"/>
    </source>
</evidence>
<evidence type="ECO:0000256" key="1">
    <source>
        <dbReference type="ARBA" id="ARBA00012452"/>
    </source>
</evidence>
<dbReference type="SFLD" id="SFLDG01152">
    <property type="entry name" value="Main.3:_Omega-_and_Tau-like"/>
    <property type="match status" value="1"/>
</dbReference>
<feature type="domain" description="GST N-terminal" evidence="4">
    <location>
        <begin position="3"/>
        <end position="81"/>
    </location>
</feature>
<name>K2MJ54_9HYPH</name>
<dbReference type="PROSITE" id="PS50404">
    <property type="entry name" value="GST_NTER"/>
    <property type="match status" value="1"/>
</dbReference>
<dbReference type="CDD" id="cd00299">
    <property type="entry name" value="GST_C_family"/>
    <property type="match status" value="1"/>
</dbReference>
<dbReference type="Gene3D" id="3.40.30.10">
    <property type="entry name" value="Glutaredoxin"/>
    <property type="match status" value="1"/>
</dbReference>
<keyword evidence="7" id="KW-1185">Reference proteome</keyword>
<dbReference type="SUPFAM" id="SSF47616">
    <property type="entry name" value="GST C-terminal domain-like"/>
    <property type="match status" value="1"/>
</dbReference>
<dbReference type="PROSITE" id="PS50405">
    <property type="entry name" value="GST_CTER"/>
    <property type="match status" value="1"/>
</dbReference>
<keyword evidence="2 6" id="KW-0808">Transferase</keyword>
<comment type="caution">
    <text evidence="6">The sequence shown here is derived from an EMBL/GenBank/DDBJ whole genome shotgun (WGS) entry which is preliminary data.</text>
</comment>
<organism evidence="6 7">
    <name type="scientific">Nitratireductor pacificus pht-3B</name>
    <dbReference type="NCBI Taxonomy" id="391937"/>
    <lineage>
        <taxon>Bacteria</taxon>
        <taxon>Pseudomonadati</taxon>
        <taxon>Pseudomonadota</taxon>
        <taxon>Alphaproteobacteria</taxon>
        <taxon>Hyphomicrobiales</taxon>
        <taxon>Phyllobacteriaceae</taxon>
        <taxon>Nitratireductor</taxon>
    </lineage>
</organism>
<dbReference type="PANTHER" id="PTHR43968:SF6">
    <property type="entry name" value="GLUTATHIONE S-TRANSFERASE OMEGA"/>
    <property type="match status" value="1"/>
</dbReference>
<dbReference type="InterPro" id="IPR004046">
    <property type="entry name" value="GST_C"/>
</dbReference>
<dbReference type="SFLD" id="SFLDG00358">
    <property type="entry name" value="Main_(cytGST)"/>
    <property type="match status" value="1"/>
</dbReference>
<dbReference type="InterPro" id="IPR004045">
    <property type="entry name" value="Glutathione_S-Trfase_N"/>
</dbReference>
<dbReference type="CDD" id="cd00570">
    <property type="entry name" value="GST_N_family"/>
    <property type="match status" value="1"/>
</dbReference>